<evidence type="ECO:0000256" key="3">
    <source>
        <dbReference type="ARBA" id="ARBA00022723"/>
    </source>
</evidence>
<keyword evidence="5 7" id="KW-0408">Iron</keyword>
<dbReference type="GO" id="GO:0004497">
    <property type="term" value="F:monooxygenase activity"/>
    <property type="evidence" value="ECO:0007669"/>
    <property type="project" value="UniProtKB-KW"/>
</dbReference>
<feature type="binding site" description="axial binding residue" evidence="7">
    <location>
        <position position="453"/>
    </location>
    <ligand>
        <name>heme</name>
        <dbReference type="ChEBI" id="CHEBI:30413"/>
    </ligand>
    <ligandPart>
        <name>Fe</name>
        <dbReference type="ChEBI" id="CHEBI:18248"/>
    </ligandPart>
</feature>
<accession>A0AAD6X1T0</accession>
<keyword evidence="6" id="KW-0503">Monooxygenase</keyword>
<dbReference type="GO" id="GO:0016705">
    <property type="term" value="F:oxidoreductase activity, acting on paired donors, with incorporation or reduction of molecular oxygen"/>
    <property type="evidence" value="ECO:0007669"/>
    <property type="project" value="InterPro"/>
</dbReference>
<dbReference type="PANTHER" id="PTHR24291:SF50">
    <property type="entry name" value="BIFUNCTIONAL ALBAFLAVENONE MONOOXYGENASE_TERPENE SYNTHASE"/>
    <property type="match status" value="1"/>
</dbReference>
<dbReference type="Pfam" id="PF00067">
    <property type="entry name" value="p450"/>
    <property type="match status" value="1"/>
</dbReference>
<dbReference type="GO" id="GO:0020037">
    <property type="term" value="F:heme binding"/>
    <property type="evidence" value="ECO:0007669"/>
    <property type="project" value="InterPro"/>
</dbReference>
<keyword evidence="3 7" id="KW-0479">Metal-binding</keyword>
<dbReference type="PRINTS" id="PR00463">
    <property type="entry name" value="EP450I"/>
</dbReference>
<evidence type="ECO:0000256" key="1">
    <source>
        <dbReference type="ARBA" id="ARBA00010617"/>
    </source>
</evidence>
<keyword evidence="9" id="KW-1185">Reference proteome</keyword>
<keyword evidence="2 7" id="KW-0349">Heme</keyword>
<comment type="caution">
    <text evidence="8">The sequence shown here is derived from an EMBL/GenBank/DDBJ whole genome shotgun (WGS) entry which is preliminary data.</text>
</comment>
<dbReference type="InterPro" id="IPR001128">
    <property type="entry name" value="Cyt_P450"/>
</dbReference>
<dbReference type="Gene3D" id="1.10.630.10">
    <property type="entry name" value="Cytochrome P450"/>
    <property type="match status" value="1"/>
</dbReference>
<comment type="similarity">
    <text evidence="1">Belongs to the cytochrome P450 family.</text>
</comment>
<proteinExistence type="inferred from homology"/>
<evidence type="ECO:0000256" key="7">
    <source>
        <dbReference type="PIRSR" id="PIRSR602401-1"/>
    </source>
</evidence>
<evidence type="ECO:0000313" key="9">
    <source>
        <dbReference type="Proteomes" id="UP001218188"/>
    </source>
</evidence>
<comment type="cofactor">
    <cofactor evidence="7">
        <name>heme</name>
        <dbReference type="ChEBI" id="CHEBI:30413"/>
    </cofactor>
</comment>
<dbReference type="GO" id="GO:0005506">
    <property type="term" value="F:iron ion binding"/>
    <property type="evidence" value="ECO:0007669"/>
    <property type="project" value="InterPro"/>
</dbReference>
<dbReference type="InterPro" id="IPR050196">
    <property type="entry name" value="Cytochrome_P450_Monoox"/>
</dbReference>
<gene>
    <name evidence="8" type="ORF">C8F04DRAFT_1211345</name>
</gene>
<dbReference type="EMBL" id="JARJCM010000079">
    <property type="protein sequence ID" value="KAJ7031686.1"/>
    <property type="molecule type" value="Genomic_DNA"/>
</dbReference>
<evidence type="ECO:0000256" key="2">
    <source>
        <dbReference type="ARBA" id="ARBA00022617"/>
    </source>
</evidence>
<evidence type="ECO:0000256" key="6">
    <source>
        <dbReference type="ARBA" id="ARBA00023033"/>
    </source>
</evidence>
<dbReference type="SUPFAM" id="SSF48264">
    <property type="entry name" value="Cytochrome P450"/>
    <property type="match status" value="1"/>
</dbReference>
<evidence type="ECO:0000256" key="5">
    <source>
        <dbReference type="ARBA" id="ARBA00023004"/>
    </source>
</evidence>
<sequence length="504" mass="57194">MSWWPYVACLLSIFIAGKFLEYRTNSRKLSNLRGLRSIFSPASPFGTLIPTCSWNPGLGWQWQWRNQVYSKYGLQTMSVMAYLSGRPAIYTISMDVARQILSVKGQFKKPELTTLLMKLWGPNIFTENGAEWSRHRRIMNPAFTPETNAFVWDEAANLYQQMIENEGWVHQDDLKIPAINGVTSKFALILIARCGFGQSISWETKSPGSGMLFGEALLIVSRSSIVRLITPRWMYKLPIQRLHQIESAYSSLGILMKELISTRREELALEEEDSAHKQKDVFRLLLRASQGQGKLQMSDDELVGNTFLMLFAGHETTARALDAAIGFLALYEDIQEEVFQEIRSVMSLDGKLAFEHYSRLTKVQSAFLEASRLFPAVMMIFRETTDIVTLKTDEEDGHGGQVTLGPGTWVAVDVPGIHYSPRYFPAPEDFRPSRWYGVSESDMTMFSLGPRSCVAFLSNLLCDWKLQIVLKPGETRPQWRARVMRGASAMTLGVGEVPVRLTRR</sequence>
<organism evidence="8 9">
    <name type="scientific">Mycena alexandri</name>
    <dbReference type="NCBI Taxonomy" id="1745969"/>
    <lineage>
        <taxon>Eukaryota</taxon>
        <taxon>Fungi</taxon>
        <taxon>Dikarya</taxon>
        <taxon>Basidiomycota</taxon>
        <taxon>Agaricomycotina</taxon>
        <taxon>Agaricomycetes</taxon>
        <taxon>Agaricomycetidae</taxon>
        <taxon>Agaricales</taxon>
        <taxon>Marasmiineae</taxon>
        <taxon>Mycenaceae</taxon>
        <taxon>Mycena</taxon>
    </lineage>
</organism>
<dbReference type="InterPro" id="IPR036396">
    <property type="entry name" value="Cyt_P450_sf"/>
</dbReference>
<dbReference type="PANTHER" id="PTHR24291">
    <property type="entry name" value="CYTOCHROME P450 FAMILY 4"/>
    <property type="match status" value="1"/>
</dbReference>
<dbReference type="Proteomes" id="UP001218188">
    <property type="component" value="Unassembled WGS sequence"/>
</dbReference>
<protein>
    <submittedName>
        <fullName evidence="8">Cytochrome P450</fullName>
    </submittedName>
</protein>
<keyword evidence="4" id="KW-0560">Oxidoreductase</keyword>
<reference evidence="8" key="1">
    <citation type="submission" date="2023-03" db="EMBL/GenBank/DDBJ databases">
        <title>Massive genome expansion in bonnet fungi (Mycena s.s.) driven by repeated elements and novel gene families across ecological guilds.</title>
        <authorList>
            <consortium name="Lawrence Berkeley National Laboratory"/>
            <person name="Harder C.B."/>
            <person name="Miyauchi S."/>
            <person name="Viragh M."/>
            <person name="Kuo A."/>
            <person name="Thoen E."/>
            <person name="Andreopoulos B."/>
            <person name="Lu D."/>
            <person name="Skrede I."/>
            <person name="Drula E."/>
            <person name="Henrissat B."/>
            <person name="Morin E."/>
            <person name="Kohler A."/>
            <person name="Barry K."/>
            <person name="LaButti K."/>
            <person name="Morin E."/>
            <person name="Salamov A."/>
            <person name="Lipzen A."/>
            <person name="Mereny Z."/>
            <person name="Hegedus B."/>
            <person name="Baldrian P."/>
            <person name="Stursova M."/>
            <person name="Weitz H."/>
            <person name="Taylor A."/>
            <person name="Grigoriev I.V."/>
            <person name="Nagy L.G."/>
            <person name="Martin F."/>
            <person name="Kauserud H."/>
        </authorList>
    </citation>
    <scope>NUCLEOTIDE SEQUENCE</scope>
    <source>
        <strain evidence="8">CBHHK200</strain>
    </source>
</reference>
<evidence type="ECO:0000313" key="8">
    <source>
        <dbReference type="EMBL" id="KAJ7031686.1"/>
    </source>
</evidence>
<dbReference type="InterPro" id="IPR002401">
    <property type="entry name" value="Cyt_P450_E_grp-I"/>
</dbReference>
<evidence type="ECO:0000256" key="4">
    <source>
        <dbReference type="ARBA" id="ARBA00023002"/>
    </source>
</evidence>
<name>A0AAD6X1T0_9AGAR</name>
<dbReference type="AlphaFoldDB" id="A0AAD6X1T0"/>